<evidence type="ECO:0000256" key="11">
    <source>
        <dbReference type="RuleBase" id="RU364061"/>
    </source>
</evidence>
<proteinExistence type="inferred from homology"/>
<reference evidence="12 13" key="1">
    <citation type="submission" date="2019-05" db="EMBL/GenBank/DDBJ databases">
        <title>A Chromosome-scale Meerkat (S. suricatta) Genome Assembly.</title>
        <authorList>
            <person name="Dudchenko O."/>
            <person name="Lieberman Aiden E."/>
            <person name="Tung J."/>
            <person name="Barreiro L.B."/>
            <person name="Clutton-Brock T.H."/>
        </authorList>
    </citation>
    <scope>NUCLEOTIDE SEQUENCE [LARGE SCALE GENOMIC DNA]</scope>
</reference>
<keyword evidence="8 11" id="KW-0472">Membrane</keyword>
<evidence type="ECO:0000256" key="2">
    <source>
        <dbReference type="ARBA" id="ARBA00010663"/>
    </source>
</evidence>
<dbReference type="GO" id="GO:0019236">
    <property type="term" value="P:response to pheromone"/>
    <property type="evidence" value="ECO:0007669"/>
    <property type="project" value="UniProtKB-KW"/>
</dbReference>
<dbReference type="SUPFAM" id="SSF81321">
    <property type="entry name" value="Family A G protein-coupled receptor-like"/>
    <property type="match status" value="1"/>
</dbReference>
<evidence type="ECO:0000256" key="9">
    <source>
        <dbReference type="ARBA" id="ARBA00023170"/>
    </source>
</evidence>
<dbReference type="AlphaFoldDB" id="A0A673TSM4"/>
<keyword evidence="9 11" id="KW-0675">Receptor</keyword>
<evidence type="ECO:0000256" key="7">
    <source>
        <dbReference type="ARBA" id="ARBA00023040"/>
    </source>
</evidence>
<evidence type="ECO:0000256" key="4">
    <source>
        <dbReference type="ARBA" id="ARBA00022507"/>
    </source>
</evidence>
<dbReference type="GO" id="GO:0016503">
    <property type="term" value="F:pheromone receptor activity"/>
    <property type="evidence" value="ECO:0007669"/>
    <property type="project" value="InterPro"/>
</dbReference>
<reference evidence="12" key="2">
    <citation type="submission" date="2025-08" db="UniProtKB">
        <authorList>
            <consortium name="Ensembl"/>
        </authorList>
    </citation>
    <scope>IDENTIFICATION</scope>
</reference>
<comment type="caution">
    <text evidence="11">Lacks conserved residue(s) required for the propagation of feature annotation.</text>
</comment>
<evidence type="ECO:0000256" key="1">
    <source>
        <dbReference type="ARBA" id="ARBA00004651"/>
    </source>
</evidence>
<evidence type="ECO:0000256" key="8">
    <source>
        <dbReference type="ARBA" id="ARBA00023136"/>
    </source>
</evidence>
<organism evidence="12 13">
    <name type="scientific">Suricata suricatta</name>
    <name type="common">Meerkat</name>
    <dbReference type="NCBI Taxonomy" id="37032"/>
    <lineage>
        <taxon>Eukaryota</taxon>
        <taxon>Metazoa</taxon>
        <taxon>Chordata</taxon>
        <taxon>Craniata</taxon>
        <taxon>Vertebrata</taxon>
        <taxon>Euteleostomi</taxon>
        <taxon>Mammalia</taxon>
        <taxon>Eutheria</taxon>
        <taxon>Laurasiatheria</taxon>
        <taxon>Carnivora</taxon>
        <taxon>Feliformia</taxon>
        <taxon>Herpestidae</taxon>
        <taxon>Suricata</taxon>
    </lineage>
</organism>
<evidence type="ECO:0000256" key="5">
    <source>
        <dbReference type="ARBA" id="ARBA00022692"/>
    </source>
</evidence>
<evidence type="ECO:0000256" key="6">
    <source>
        <dbReference type="ARBA" id="ARBA00022989"/>
    </source>
</evidence>
<dbReference type="Ensembl" id="ENSSSUT00005013755.1">
    <property type="protein sequence ID" value="ENSSSUP00005012009.1"/>
    <property type="gene ID" value="ENSSSUG00005007698.1"/>
</dbReference>
<dbReference type="InterPro" id="IPR004072">
    <property type="entry name" value="Vmron_rcpt_1"/>
</dbReference>
<reference evidence="12" key="3">
    <citation type="submission" date="2025-09" db="UniProtKB">
        <authorList>
            <consortium name="Ensembl"/>
        </authorList>
    </citation>
    <scope>IDENTIFICATION</scope>
</reference>
<evidence type="ECO:0000256" key="3">
    <source>
        <dbReference type="ARBA" id="ARBA00022475"/>
    </source>
</evidence>
<keyword evidence="4 11" id="KW-0589">Pheromone response</keyword>
<comment type="subcellular location">
    <subcellularLocation>
        <location evidence="1 11">Cell membrane</location>
        <topology evidence="1 11">Multi-pass membrane protein</topology>
    </subcellularLocation>
</comment>
<evidence type="ECO:0000313" key="12">
    <source>
        <dbReference type="Ensembl" id="ENSSSUP00005012009.1"/>
    </source>
</evidence>
<comment type="similarity">
    <text evidence="2 11">Belongs to the G-protein coupled receptor 1 family.</text>
</comment>
<feature type="transmembrane region" description="Helical" evidence="11">
    <location>
        <begin position="217"/>
        <end position="238"/>
    </location>
</feature>
<keyword evidence="10 11" id="KW-0807">Transducer</keyword>
<dbReference type="Pfam" id="PF03402">
    <property type="entry name" value="V1R"/>
    <property type="match status" value="1"/>
</dbReference>
<evidence type="ECO:0000313" key="13">
    <source>
        <dbReference type="Proteomes" id="UP000472268"/>
    </source>
</evidence>
<keyword evidence="7 11" id="KW-0297">G-protein coupled receptor</keyword>
<dbReference type="Proteomes" id="UP000472268">
    <property type="component" value="Chromosome 7"/>
</dbReference>
<protein>
    <recommendedName>
        <fullName evidence="11">Vomeronasal type-1 receptor</fullName>
    </recommendedName>
</protein>
<sequence length="293" mass="32238">AKWAPGTHTVPRKSCSLTGPGTGGNFLLFASRVSIFVTGPEKQPIDLILIHLAFTNTMTLGCKTVFYLERVARGVSICTTGLLSVVQTVTISPRTSSWRKRKPQAACQVLPSLLFFWIFNSLISSNLLHYSTAVQSTSGSRTAPYVGYCHMLPSGLAVRWLSWLSWLWGTSSVRAPWAGPADTRLSVRVSITSLCSTFRAPGFREIPARKQEPRGGALVLLTCFLLFYRSAFIFSFWAGSSLTKDCRVLSIKLFLTCGHARLSPVLLMGRDVPKPPYSHLHRSVSPLGQSEEV</sequence>
<name>A0A673TSM4_SURSU</name>
<keyword evidence="5 11" id="KW-0812">Transmembrane</keyword>
<keyword evidence="3 11" id="KW-1003">Cell membrane</keyword>
<accession>A0A673TSM4</accession>
<dbReference type="PANTHER" id="PTHR24062">
    <property type="entry name" value="VOMERONASAL TYPE-1 RECEPTOR"/>
    <property type="match status" value="1"/>
</dbReference>
<evidence type="ECO:0000256" key="10">
    <source>
        <dbReference type="ARBA" id="ARBA00023224"/>
    </source>
</evidence>
<keyword evidence="13" id="KW-1185">Reference proteome</keyword>
<dbReference type="GO" id="GO:0005886">
    <property type="term" value="C:plasma membrane"/>
    <property type="evidence" value="ECO:0007669"/>
    <property type="project" value="UniProtKB-SubCell"/>
</dbReference>
<keyword evidence="6 11" id="KW-1133">Transmembrane helix</keyword>
<dbReference type="OMA" id="MRWKINW"/>